<protein>
    <submittedName>
        <fullName evidence="1">Uncharacterized protein</fullName>
    </submittedName>
</protein>
<keyword evidence="2" id="KW-1185">Reference proteome</keyword>
<proteinExistence type="predicted"/>
<dbReference type="Proteomes" id="UP000526501">
    <property type="component" value="Unassembled WGS sequence"/>
</dbReference>
<dbReference type="AlphaFoldDB" id="A0A7X1E6L0"/>
<dbReference type="EMBL" id="JACHVC010000001">
    <property type="protein sequence ID" value="MBC2604805.1"/>
    <property type="molecule type" value="Genomic_DNA"/>
</dbReference>
<reference evidence="1 2" key="1">
    <citation type="submission" date="2020-07" db="EMBL/GenBank/DDBJ databases">
        <authorList>
            <person name="Feng X."/>
        </authorList>
    </citation>
    <scope>NUCLEOTIDE SEQUENCE [LARGE SCALE GENOMIC DNA]</scope>
    <source>
        <strain evidence="1 2">JCM23202</strain>
    </source>
</reference>
<name>A0A7X1E6L0_9BACT</name>
<comment type="caution">
    <text evidence="1">The sequence shown here is derived from an EMBL/GenBank/DDBJ whole genome shotgun (WGS) entry which is preliminary data.</text>
</comment>
<dbReference type="RefSeq" id="WP_185658710.1">
    <property type="nucleotide sequence ID" value="NZ_CAWPOO010000001.1"/>
</dbReference>
<evidence type="ECO:0000313" key="2">
    <source>
        <dbReference type="Proteomes" id="UP000526501"/>
    </source>
</evidence>
<organism evidence="1 2">
    <name type="scientific">Pelagicoccus albus</name>
    <dbReference type="NCBI Taxonomy" id="415222"/>
    <lineage>
        <taxon>Bacteria</taxon>
        <taxon>Pseudomonadati</taxon>
        <taxon>Verrucomicrobiota</taxon>
        <taxon>Opitutia</taxon>
        <taxon>Puniceicoccales</taxon>
        <taxon>Pelagicoccaceae</taxon>
        <taxon>Pelagicoccus</taxon>
    </lineage>
</organism>
<evidence type="ECO:0000313" key="1">
    <source>
        <dbReference type="EMBL" id="MBC2604805.1"/>
    </source>
</evidence>
<sequence length="48" mass="5454">MDTKEEKKIRSNKTVDAMPTNARLFRFDPIKINDFRLGSISEVGIASL</sequence>
<gene>
    <name evidence="1" type="ORF">H5P27_01920</name>
</gene>
<accession>A0A7X1E6L0</accession>